<feature type="active site" description="Charge relay system" evidence="5 6">
    <location>
        <position position="454"/>
    </location>
</feature>
<dbReference type="InterPro" id="IPR022398">
    <property type="entry name" value="Peptidase_S8_His-AS"/>
</dbReference>
<evidence type="ECO:0000256" key="5">
    <source>
        <dbReference type="PIRSR" id="PIRSR615500-1"/>
    </source>
</evidence>
<dbReference type="Pfam" id="PF00082">
    <property type="entry name" value="Peptidase_S8"/>
    <property type="match status" value="1"/>
</dbReference>
<dbReference type="InterPro" id="IPR023827">
    <property type="entry name" value="Peptidase_S8_Asp-AS"/>
</dbReference>
<dbReference type="InterPro" id="IPR036852">
    <property type="entry name" value="Peptidase_S8/S53_dom_sf"/>
</dbReference>
<dbReference type="PANTHER" id="PTHR43806:SF11">
    <property type="entry name" value="CEREVISIN-RELATED"/>
    <property type="match status" value="1"/>
</dbReference>
<evidence type="ECO:0000313" key="11">
    <source>
        <dbReference type="Proteomes" id="UP000316921"/>
    </source>
</evidence>
<dbReference type="Gene3D" id="2.60.120.260">
    <property type="entry name" value="Galactose-binding domain-like"/>
    <property type="match status" value="1"/>
</dbReference>
<feature type="active site" description="Charge relay system" evidence="5 6">
    <location>
        <position position="258"/>
    </location>
</feature>
<feature type="signal peptide" evidence="8">
    <location>
        <begin position="1"/>
        <end position="25"/>
    </location>
</feature>
<dbReference type="RefSeq" id="WP_145069335.1">
    <property type="nucleotide sequence ID" value="NZ_CP036287.1"/>
</dbReference>
<feature type="domain" description="Peptidase S8/S53" evidence="9">
    <location>
        <begin position="217"/>
        <end position="506"/>
    </location>
</feature>
<keyword evidence="2 6" id="KW-0645">Protease</keyword>
<feature type="active site" description="Charge relay system" evidence="5 6">
    <location>
        <position position="224"/>
    </location>
</feature>
<comment type="similarity">
    <text evidence="1 6 7">Belongs to the peptidase S8 family.</text>
</comment>
<dbReference type="PANTHER" id="PTHR43806">
    <property type="entry name" value="PEPTIDASE S8"/>
    <property type="match status" value="1"/>
</dbReference>
<reference evidence="10 11" key="1">
    <citation type="submission" date="2019-02" db="EMBL/GenBank/DDBJ databases">
        <title>Deep-cultivation of Planctomycetes and their phenomic and genomic characterization uncovers novel biology.</title>
        <authorList>
            <person name="Wiegand S."/>
            <person name="Jogler M."/>
            <person name="Boedeker C."/>
            <person name="Pinto D."/>
            <person name="Vollmers J."/>
            <person name="Rivas-Marin E."/>
            <person name="Kohn T."/>
            <person name="Peeters S.H."/>
            <person name="Heuer A."/>
            <person name="Rast P."/>
            <person name="Oberbeckmann S."/>
            <person name="Bunk B."/>
            <person name="Jeske O."/>
            <person name="Meyerdierks A."/>
            <person name="Storesund J.E."/>
            <person name="Kallscheuer N."/>
            <person name="Luecker S."/>
            <person name="Lage O.M."/>
            <person name="Pohl T."/>
            <person name="Merkel B.J."/>
            <person name="Hornburger P."/>
            <person name="Mueller R.-W."/>
            <person name="Bruemmer F."/>
            <person name="Labrenz M."/>
            <person name="Spormann A.M."/>
            <person name="Op den Camp H."/>
            <person name="Overmann J."/>
            <person name="Amann R."/>
            <person name="Jetten M.S.M."/>
            <person name="Mascher T."/>
            <person name="Medema M.H."/>
            <person name="Devos D.P."/>
            <person name="Kaster A.-K."/>
            <person name="Ovreas L."/>
            <person name="Rohde M."/>
            <person name="Galperin M.Y."/>
            <person name="Jogler C."/>
        </authorList>
    </citation>
    <scope>NUCLEOTIDE SEQUENCE [LARGE SCALE GENOMIC DNA]</scope>
    <source>
        <strain evidence="10 11">Pla133</strain>
    </source>
</reference>
<dbReference type="PROSITE" id="PS51892">
    <property type="entry name" value="SUBTILASE"/>
    <property type="match status" value="1"/>
</dbReference>
<keyword evidence="3 6" id="KW-0378">Hydrolase</keyword>
<dbReference type="Proteomes" id="UP000316921">
    <property type="component" value="Chromosome"/>
</dbReference>
<sequence length="1038" mass="107435" precursor="true">MQRPPRVKSLFTIACLTLSASPLVAQEIPTRAFVPTQDGIAAPARDLTLYRPGRVLIQVTREAVAASLLDRSWRGGEMQPFAGSGLIDLDAELFVAGASGITRSLIDTADVERGQELGMDRWYAVDVPAGTDIEALAARLVGLAVIEDASPDWRAFPADVPNDPLHASHWGHNNTGQMLSYCWGCGGHAGGSPVGTAGFDTSAEAAWDGAQGYGSASVVIAIIDSGVDAGHPDLRQVAGWDYGDGDSNADDNSAAPGHGTACAGVAAAINDNNLGTAGIAGGCSIMPLKVANSAGSMFFSAIANAVTHAADNGASVASLSLGAAISNDSQTSSAISYANSQGVTILAATANGNQSSLEYPANNALVIGVGAASPCGERKRSSSSTSELNPGVAADPNGYTCDGERWWGSNYGTNTQDAAGAVDVIAPTILPTTDIQGSGGYDSGNYSQWFNGTSCSTPYAAGVCALIQSANPSFTPVQVRAQLVSTCDDVTSVESGAGWDRYTGYGMVNAAAAVGSGGGGPGPGATYASLPYSTGFEATSLDASWTTVLGAEGRIQVTTANGPFAGARHLTMDDTIDAGAYSLNEARLHLDLSGESQVDLDFQWKEFGDETHAEDGVYFSSNGGSSFVKVHDLNGGSTTDNTWQAVSLDLDALAAGAGLTLTSTFVVKFQQYDNYAIATDGFAFDEVSVAAGSTGGGGGSYATLPYSTGFESGALDSNWVTTEGTEGRILVTTANAPYAGSWHLTMDDSVDAGAYSQNEAWMRLDLSGESQVDLSFRWKEFGDETHAEDGVYFSSNGGTSFTKVHDLNGGSTTNNSWQLVSLDLDALAAGAGLSLSSTFVVKFQQYDNYAIATDGFAFDEVSVTAGSGGGGNPNRAQVGYSTGFETGALDSFWTTTSSPEGRILVTTANGPSAGSWHLTMDDSVDGSLYGQNEAWLLCDFTGQSQVGLTFRWKDFADETHTQDGVFLSDDGGASFTKVYNLNGGSFADNTWQTINVDIDALAGSNGLSLNGNFVIKFQQYDNYAATTDGFAFDDIALN</sequence>
<feature type="chain" id="PRO_5021775125" evidence="8">
    <location>
        <begin position="26"/>
        <end position="1038"/>
    </location>
</feature>
<organism evidence="10 11">
    <name type="scientific">Engelhardtia mirabilis</name>
    <dbReference type="NCBI Taxonomy" id="2528011"/>
    <lineage>
        <taxon>Bacteria</taxon>
        <taxon>Pseudomonadati</taxon>
        <taxon>Planctomycetota</taxon>
        <taxon>Planctomycetia</taxon>
        <taxon>Planctomycetia incertae sedis</taxon>
        <taxon>Engelhardtia</taxon>
    </lineage>
</organism>
<dbReference type="InterPro" id="IPR050131">
    <property type="entry name" value="Peptidase_S8_subtilisin-like"/>
</dbReference>
<evidence type="ECO:0000256" key="8">
    <source>
        <dbReference type="SAM" id="SignalP"/>
    </source>
</evidence>
<keyword evidence="4 6" id="KW-0720">Serine protease</keyword>
<evidence type="ECO:0000256" key="2">
    <source>
        <dbReference type="ARBA" id="ARBA00022670"/>
    </source>
</evidence>
<dbReference type="KEGG" id="pbap:Pla133_45590"/>
<dbReference type="PRINTS" id="PR00723">
    <property type="entry name" value="SUBTILISIN"/>
</dbReference>
<dbReference type="PROSITE" id="PS00137">
    <property type="entry name" value="SUBTILASE_HIS"/>
    <property type="match status" value="1"/>
</dbReference>
<dbReference type="InterPro" id="IPR015500">
    <property type="entry name" value="Peptidase_S8_subtilisin-rel"/>
</dbReference>
<accession>A0A518BR51</accession>
<dbReference type="GO" id="GO:0006508">
    <property type="term" value="P:proteolysis"/>
    <property type="evidence" value="ECO:0007669"/>
    <property type="project" value="UniProtKB-KW"/>
</dbReference>
<evidence type="ECO:0000259" key="9">
    <source>
        <dbReference type="Pfam" id="PF00082"/>
    </source>
</evidence>
<evidence type="ECO:0000256" key="3">
    <source>
        <dbReference type="ARBA" id="ARBA00022801"/>
    </source>
</evidence>
<evidence type="ECO:0000256" key="7">
    <source>
        <dbReference type="RuleBase" id="RU003355"/>
    </source>
</evidence>
<dbReference type="EMBL" id="CP036287">
    <property type="protein sequence ID" value="QDU69439.1"/>
    <property type="molecule type" value="Genomic_DNA"/>
</dbReference>
<evidence type="ECO:0000256" key="1">
    <source>
        <dbReference type="ARBA" id="ARBA00011073"/>
    </source>
</evidence>
<evidence type="ECO:0000256" key="4">
    <source>
        <dbReference type="ARBA" id="ARBA00022825"/>
    </source>
</evidence>
<dbReference type="GO" id="GO:0004252">
    <property type="term" value="F:serine-type endopeptidase activity"/>
    <property type="evidence" value="ECO:0007669"/>
    <property type="project" value="UniProtKB-UniRule"/>
</dbReference>
<dbReference type="InterPro" id="IPR000209">
    <property type="entry name" value="Peptidase_S8/S53_dom"/>
</dbReference>
<dbReference type="InterPro" id="IPR023828">
    <property type="entry name" value="Peptidase_S8_Ser-AS"/>
</dbReference>
<dbReference type="Gene3D" id="3.40.50.200">
    <property type="entry name" value="Peptidase S8/S53 domain"/>
    <property type="match status" value="1"/>
</dbReference>
<dbReference type="EC" id="3.4.21.66" evidence="10"/>
<evidence type="ECO:0000256" key="6">
    <source>
        <dbReference type="PROSITE-ProRule" id="PRU01240"/>
    </source>
</evidence>
<gene>
    <name evidence="10" type="ORF">Pla133_45590</name>
</gene>
<keyword evidence="8" id="KW-0732">Signal</keyword>
<proteinExistence type="inferred from homology"/>
<dbReference type="AlphaFoldDB" id="A0A518BR51"/>
<dbReference type="SUPFAM" id="SSF52743">
    <property type="entry name" value="Subtilisin-like"/>
    <property type="match status" value="1"/>
</dbReference>
<evidence type="ECO:0000313" key="10">
    <source>
        <dbReference type="EMBL" id="QDU69439.1"/>
    </source>
</evidence>
<dbReference type="PROSITE" id="PS00138">
    <property type="entry name" value="SUBTILASE_SER"/>
    <property type="match status" value="1"/>
</dbReference>
<name>A0A518BR51_9BACT</name>
<keyword evidence="11" id="KW-1185">Reference proteome</keyword>
<protein>
    <submittedName>
        <fullName evidence="10">Thermitase</fullName>
        <ecNumber evidence="10">3.4.21.66</ecNumber>
    </submittedName>
</protein>
<dbReference type="PROSITE" id="PS00136">
    <property type="entry name" value="SUBTILASE_ASP"/>
    <property type="match status" value="1"/>
</dbReference>